<protein>
    <submittedName>
        <fullName evidence="1">Uncharacterized protein</fullName>
    </submittedName>
</protein>
<sequence length="483" mass="53032">MRISERLLRKNLWQEAIFLSLFFLSILATAAPQDLSMHLAGNYSTETPNPLFADGSLGISYHNGPFGLTWDITADNRGTYVPIASSVSNPFSLDIRNAGFTYDAGSLSLFLGKLPVKDEIESPYSLFLSGASPSLMTGGFRYHSGVFSFSDRWIGLNRNIRSGLYQTSIQNIYRDRGAVLKSYTFDAGPVRIGYQDATIFPGSYFDVDIFANPVQSTLVQAVLTAAGQPSSRSGNYNSLMGFFGEYRGEGWNMFGQLMIDDFNLNRFLNPTSYQNPDKLAWSLGCNVALDRGKLGIYTAGATRYTFESTSWEFYSYTLYPGSAIISGGEPIAIPLQDQMLGYINGENNLAFMATWSMPIKQMNLETGLECVLSGSKSPTNPWHNGEAWASLGTQLLNDPVLNIKLLFNARISRTWGDMTLLVRTTGGYVFNRLNPVYPGDPGSPFAVITDDGKEMHEPVFVPAAGDSGFVVEVSVGGIWNIGD</sequence>
<name>A0A3P3XSG7_9SPIR</name>
<accession>A0A3P3XSG7</accession>
<gene>
    <name evidence="1" type="ORF">SPIRO4BDMA_50732</name>
</gene>
<proteinExistence type="predicted"/>
<reference evidence="1" key="1">
    <citation type="submission" date="2017-02" db="EMBL/GenBank/DDBJ databases">
        <authorList>
            <person name="Regsiter A."/>
            <person name="William W."/>
        </authorList>
    </citation>
    <scope>NUCLEOTIDE SEQUENCE</scope>
    <source>
        <strain evidence="1">BdmA 4</strain>
    </source>
</reference>
<dbReference type="AlphaFoldDB" id="A0A3P3XSG7"/>
<dbReference type="EMBL" id="FWDO01000005">
    <property type="protein sequence ID" value="SLM19217.1"/>
    <property type="molecule type" value="Genomic_DNA"/>
</dbReference>
<evidence type="ECO:0000313" key="1">
    <source>
        <dbReference type="EMBL" id="SLM19217.1"/>
    </source>
</evidence>
<organism evidence="1">
    <name type="scientific">uncultured spirochete</name>
    <dbReference type="NCBI Taxonomy" id="156406"/>
    <lineage>
        <taxon>Bacteria</taxon>
        <taxon>Pseudomonadati</taxon>
        <taxon>Spirochaetota</taxon>
        <taxon>Spirochaetia</taxon>
        <taxon>Spirochaetales</taxon>
        <taxon>environmental samples</taxon>
    </lineage>
</organism>